<evidence type="ECO:0000256" key="1">
    <source>
        <dbReference type="SAM" id="MobiDB-lite"/>
    </source>
</evidence>
<dbReference type="CDD" id="cd00130">
    <property type="entry name" value="PAS"/>
    <property type="match status" value="1"/>
</dbReference>
<gene>
    <name evidence="3" type="ORF">Aory04_000616200</name>
</gene>
<dbReference type="EMBL" id="BSYA01000064">
    <property type="protein sequence ID" value="GMG30012.1"/>
    <property type="molecule type" value="Genomic_DNA"/>
</dbReference>
<organism evidence="3 4">
    <name type="scientific">Aspergillus oryzae</name>
    <name type="common">Yellow koji mold</name>
    <dbReference type="NCBI Taxonomy" id="5062"/>
    <lineage>
        <taxon>Eukaryota</taxon>
        <taxon>Fungi</taxon>
        <taxon>Dikarya</taxon>
        <taxon>Ascomycota</taxon>
        <taxon>Pezizomycotina</taxon>
        <taxon>Eurotiomycetes</taxon>
        <taxon>Eurotiomycetidae</taxon>
        <taxon>Eurotiales</taxon>
        <taxon>Aspergillaceae</taxon>
        <taxon>Aspergillus</taxon>
        <taxon>Aspergillus subgen. Circumdati</taxon>
    </lineage>
</organism>
<dbReference type="Proteomes" id="UP001165205">
    <property type="component" value="Unassembled WGS sequence"/>
</dbReference>
<reference evidence="3" key="1">
    <citation type="submission" date="2023-04" db="EMBL/GenBank/DDBJ databases">
        <title>Aspergillus oryzae NBRC 4228.</title>
        <authorList>
            <person name="Ichikawa N."/>
            <person name="Sato H."/>
            <person name="Tonouchi N."/>
        </authorList>
    </citation>
    <scope>NUCLEOTIDE SEQUENCE</scope>
    <source>
        <strain evidence="3">NBRC 4228</strain>
    </source>
</reference>
<feature type="region of interest" description="Disordered" evidence="1">
    <location>
        <begin position="135"/>
        <end position="171"/>
    </location>
</feature>
<dbReference type="GO" id="GO:0006355">
    <property type="term" value="P:regulation of DNA-templated transcription"/>
    <property type="evidence" value="ECO:0007669"/>
    <property type="project" value="InterPro"/>
</dbReference>
<evidence type="ECO:0000259" key="2">
    <source>
        <dbReference type="PROSITE" id="PS50112"/>
    </source>
</evidence>
<dbReference type="Gene3D" id="3.30.450.20">
    <property type="entry name" value="PAS domain"/>
    <property type="match status" value="1"/>
</dbReference>
<name>A0AAN5BWZ5_ASPOZ</name>
<dbReference type="FunFam" id="3.30.450.20:FF:000119">
    <property type="entry name" value="Serine threonine protein kinase"/>
    <property type="match status" value="1"/>
</dbReference>
<dbReference type="NCBIfam" id="TIGR00229">
    <property type="entry name" value="sensory_box"/>
    <property type="match status" value="1"/>
</dbReference>
<evidence type="ECO:0000313" key="3">
    <source>
        <dbReference type="EMBL" id="GMG30012.1"/>
    </source>
</evidence>
<feature type="region of interest" description="Disordered" evidence="1">
    <location>
        <begin position="26"/>
        <end position="47"/>
    </location>
</feature>
<comment type="caution">
    <text evidence="3">The sequence shown here is derived from an EMBL/GenBank/DDBJ whole genome shotgun (WGS) entry which is preliminary data.</text>
</comment>
<dbReference type="AlphaFoldDB" id="A0AAN5BWZ5"/>
<evidence type="ECO:0000313" key="4">
    <source>
        <dbReference type="Proteomes" id="UP001165205"/>
    </source>
</evidence>
<feature type="domain" description="PAS" evidence="2">
    <location>
        <begin position="47"/>
        <end position="98"/>
    </location>
</feature>
<accession>A0AAN5BWZ5</accession>
<dbReference type="PROSITE" id="PS50112">
    <property type="entry name" value="PAS"/>
    <property type="match status" value="1"/>
</dbReference>
<proteinExistence type="predicted"/>
<dbReference type="InterPro" id="IPR013767">
    <property type="entry name" value="PAS_fold"/>
</dbReference>
<dbReference type="InterPro" id="IPR000014">
    <property type="entry name" value="PAS"/>
</dbReference>
<dbReference type="InterPro" id="IPR035965">
    <property type="entry name" value="PAS-like_dom_sf"/>
</dbReference>
<dbReference type="SUPFAM" id="SSF55785">
    <property type="entry name" value="PYP-like sensor domain (PAS domain)"/>
    <property type="match status" value="1"/>
</dbReference>
<dbReference type="SMART" id="SM00091">
    <property type="entry name" value="PAS"/>
    <property type="match status" value="1"/>
</dbReference>
<dbReference type="Pfam" id="PF00989">
    <property type="entry name" value="PAS"/>
    <property type="match status" value="1"/>
</dbReference>
<protein>
    <submittedName>
        <fullName evidence="3">Unnamed protein product</fullName>
    </submittedName>
</protein>
<sequence>MAGNGTQSPQFLAPPAVTALRQEARSIVPSLTPSNRSLSDDNDMQEERAELKQAAEQTLNVIVDLDLDGRIKWVSPSWRQVVGTDPESVEGRMISDLIVDNKNAFQDAVEAMKEDDSRSRFIRFSLLMGPDSVLKYAPEPRPVEAETTGTDETEGAGGQEEPLAETEEHNHDILSMEAQGIMAYDRTADGVSHVGLLAESGWLVES</sequence>